<dbReference type="EMBL" id="REGN01008705">
    <property type="protein sequence ID" value="RNA02939.1"/>
    <property type="molecule type" value="Genomic_DNA"/>
</dbReference>
<accession>A0A3M7PVH9</accession>
<evidence type="ECO:0000313" key="2">
    <source>
        <dbReference type="Proteomes" id="UP000276133"/>
    </source>
</evidence>
<dbReference type="Proteomes" id="UP000276133">
    <property type="component" value="Unassembled WGS sequence"/>
</dbReference>
<proteinExistence type="predicted"/>
<comment type="caution">
    <text evidence="1">The sequence shown here is derived from an EMBL/GenBank/DDBJ whole genome shotgun (WGS) entry which is preliminary data.</text>
</comment>
<reference evidence="1 2" key="1">
    <citation type="journal article" date="2018" name="Sci. Rep.">
        <title>Genomic signatures of local adaptation to the degree of environmental predictability in rotifers.</title>
        <authorList>
            <person name="Franch-Gras L."/>
            <person name="Hahn C."/>
            <person name="Garcia-Roger E.M."/>
            <person name="Carmona M.J."/>
            <person name="Serra M."/>
            <person name="Gomez A."/>
        </authorList>
    </citation>
    <scope>NUCLEOTIDE SEQUENCE [LARGE SCALE GENOMIC DNA]</scope>
    <source>
        <strain evidence="1">HYR1</strain>
    </source>
</reference>
<name>A0A3M7PVH9_BRAPC</name>
<evidence type="ECO:0000313" key="1">
    <source>
        <dbReference type="EMBL" id="RNA02939.1"/>
    </source>
</evidence>
<dbReference type="AlphaFoldDB" id="A0A3M7PVH9"/>
<keyword evidence="2" id="KW-1185">Reference proteome</keyword>
<sequence>MLVLVADLAVVDADGGAARRTELDVHFFEAGAAVGLARFHEVALAAEQLVAVEAGKVGDVPRASLGLGALVREDYFVAGGTPRLKELGVVPAAVDVVVGCVVKVD</sequence>
<organism evidence="1 2">
    <name type="scientific">Brachionus plicatilis</name>
    <name type="common">Marine rotifer</name>
    <name type="synonym">Brachionus muelleri</name>
    <dbReference type="NCBI Taxonomy" id="10195"/>
    <lineage>
        <taxon>Eukaryota</taxon>
        <taxon>Metazoa</taxon>
        <taxon>Spiralia</taxon>
        <taxon>Gnathifera</taxon>
        <taxon>Rotifera</taxon>
        <taxon>Eurotatoria</taxon>
        <taxon>Monogononta</taxon>
        <taxon>Pseudotrocha</taxon>
        <taxon>Ploima</taxon>
        <taxon>Brachionidae</taxon>
        <taxon>Brachionus</taxon>
    </lineage>
</organism>
<gene>
    <name evidence="1" type="ORF">BpHYR1_002287</name>
</gene>
<protein>
    <submittedName>
        <fullName evidence="1">Uncharacterized protein</fullName>
    </submittedName>
</protein>